<dbReference type="Gene3D" id="3.30.420.10">
    <property type="entry name" value="Ribonuclease H-like superfamily/Ribonuclease H"/>
    <property type="match status" value="1"/>
</dbReference>
<dbReference type="CDD" id="cd06222">
    <property type="entry name" value="RNase_H_like"/>
    <property type="match status" value="1"/>
</dbReference>
<evidence type="ECO:0000259" key="1">
    <source>
        <dbReference type="PROSITE" id="PS50879"/>
    </source>
</evidence>
<dbReference type="GO" id="GO:0004523">
    <property type="term" value="F:RNA-DNA hybrid ribonuclease activity"/>
    <property type="evidence" value="ECO:0007669"/>
    <property type="project" value="InterPro"/>
</dbReference>
<dbReference type="eggNOG" id="KOG1075">
    <property type="taxonomic scope" value="Eukaryota"/>
</dbReference>
<dbReference type="InterPro" id="IPR036397">
    <property type="entry name" value="RNaseH_sf"/>
</dbReference>
<name>A0A1U7VC18_NICSY</name>
<feature type="domain" description="RNase H type-1" evidence="1">
    <location>
        <begin position="129"/>
        <end position="226"/>
    </location>
</feature>
<dbReference type="Pfam" id="PF13456">
    <property type="entry name" value="RVT_3"/>
    <property type="match status" value="1"/>
</dbReference>
<keyword evidence="2" id="KW-1185">Reference proteome</keyword>
<dbReference type="InterPro" id="IPR026960">
    <property type="entry name" value="RVT-Znf"/>
</dbReference>
<dbReference type="InterPro" id="IPR012337">
    <property type="entry name" value="RNaseH-like_sf"/>
</dbReference>
<dbReference type="AlphaFoldDB" id="A0A1U7VC18"/>
<dbReference type="GO" id="GO:0003676">
    <property type="term" value="F:nucleic acid binding"/>
    <property type="evidence" value="ECO:0007669"/>
    <property type="project" value="InterPro"/>
</dbReference>
<sequence length="226" mass="26064">MGMSKKITMKEFIMNDRWNLDKLKNILNDQAFQLITDIDIGDQNKEDYAIWNASADGQYSNKNAWHLIRSTKQKHEALNNMWHNCIPFKLFFLAWRLYFGKLPFDQVLAKLETWRPIATWKQVIWEKPPTGRVKINTDGSFRKESGKAGLGGIVRDDKGDLIIAFSLTIRGSSNNCTEVMAAKLGLQWCLQQGYNNLYLEVDSQIVANILIAKKTNNLKLQRLLKI</sequence>
<dbReference type="InterPro" id="IPR044730">
    <property type="entry name" value="RNase_H-like_dom_plant"/>
</dbReference>
<gene>
    <name evidence="3" type="primary">LOC104217121</name>
</gene>
<dbReference type="RefSeq" id="XP_009765572.1">
    <property type="nucleotide sequence ID" value="XM_009767270.1"/>
</dbReference>
<dbReference type="PANTHER" id="PTHR47723:SF19">
    <property type="entry name" value="POLYNUCLEOTIDYL TRANSFERASE, RIBONUCLEASE H-LIKE SUPERFAMILY PROTEIN"/>
    <property type="match status" value="1"/>
</dbReference>
<dbReference type="SUPFAM" id="SSF53098">
    <property type="entry name" value="Ribonuclease H-like"/>
    <property type="match status" value="1"/>
</dbReference>
<organism evidence="2 3">
    <name type="scientific">Nicotiana sylvestris</name>
    <name type="common">Wood tobacco</name>
    <name type="synonym">South American tobacco</name>
    <dbReference type="NCBI Taxonomy" id="4096"/>
    <lineage>
        <taxon>Eukaryota</taxon>
        <taxon>Viridiplantae</taxon>
        <taxon>Streptophyta</taxon>
        <taxon>Embryophyta</taxon>
        <taxon>Tracheophyta</taxon>
        <taxon>Spermatophyta</taxon>
        <taxon>Magnoliopsida</taxon>
        <taxon>eudicotyledons</taxon>
        <taxon>Gunneridae</taxon>
        <taxon>Pentapetalae</taxon>
        <taxon>asterids</taxon>
        <taxon>lamiids</taxon>
        <taxon>Solanales</taxon>
        <taxon>Solanaceae</taxon>
        <taxon>Nicotianoideae</taxon>
        <taxon>Nicotianeae</taxon>
        <taxon>Nicotiana</taxon>
    </lineage>
</organism>
<dbReference type="Pfam" id="PF13966">
    <property type="entry name" value="zf-RVT"/>
    <property type="match status" value="1"/>
</dbReference>
<proteinExistence type="predicted"/>
<evidence type="ECO:0000313" key="3">
    <source>
        <dbReference type="RefSeq" id="XP_009765572.1"/>
    </source>
</evidence>
<accession>A0A1U7VC18</accession>
<dbReference type="PANTHER" id="PTHR47723">
    <property type="entry name" value="OS05G0353850 PROTEIN"/>
    <property type="match status" value="1"/>
</dbReference>
<reference evidence="3" key="2">
    <citation type="submission" date="2025-08" db="UniProtKB">
        <authorList>
            <consortium name="RefSeq"/>
        </authorList>
    </citation>
    <scope>IDENTIFICATION</scope>
    <source>
        <tissue evidence="3">Leaf</tissue>
    </source>
</reference>
<protein>
    <submittedName>
        <fullName evidence="3">Uncharacterized protein LOC104217121</fullName>
    </submittedName>
</protein>
<reference evidence="2" key="1">
    <citation type="journal article" date="2013" name="Genome Biol.">
        <title>Reference genomes and transcriptomes of Nicotiana sylvestris and Nicotiana tomentosiformis.</title>
        <authorList>
            <person name="Sierro N."/>
            <person name="Battey J.N."/>
            <person name="Ouadi S."/>
            <person name="Bovet L."/>
            <person name="Goepfert S."/>
            <person name="Bakaher N."/>
            <person name="Peitsch M.C."/>
            <person name="Ivanov N.V."/>
        </authorList>
    </citation>
    <scope>NUCLEOTIDE SEQUENCE [LARGE SCALE GENOMIC DNA]</scope>
</reference>
<evidence type="ECO:0000313" key="2">
    <source>
        <dbReference type="Proteomes" id="UP000189701"/>
    </source>
</evidence>
<dbReference type="InterPro" id="IPR002156">
    <property type="entry name" value="RNaseH_domain"/>
</dbReference>
<dbReference type="InterPro" id="IPR053151">
    <property type="entry name" value="RNase_H-like"/>
</dbReference>
<dbReference type="PROSITE" id="PS50879">
    <property type="entry name" value="RNASE_H_1"/>
    <property type="match status" value="1"/>
</dbReference>
<dbReference type="Proteomes" id="UP000189701">
    <property type="component" value="Unplaced"/>
</dbReference>